<sequence>MRAPLEWLLKYVALPADTTIEQISDAFIRMGHEVEGVHTPPPTVGQLVIGHVRSIEELTEFKKPIRFCRVAVGAGNGELGEDGTATDERGIICGARNFVEGDKVVVALPGTTLPGDFTIASRSTYGRISDGMICSAAELGVGTDHDGIIVLDDDAEVGSDARELIGGSDTTFELAVTPDRGYALSIRGLARELAAAFAVPFTDPARVALKTEVKTEVTGDHAWPVRIDDPQGCDRFVMVRVCDVDPQARSPYWLRRRLAAAGIRAISLAVDVTNYVMVELGQPLHAFDAAALSGDIVVRRAVAGEMLSTLDGVTRTLRDTDLVVADDSGAISIAGVMGGASTEISDATTDVLIEAAHWTPPVISRTARRLKLPSEASRRFERAVDPAITAVAAEAAAALLVAHGGGRVWSNRTDVGNPKASEVVVLPIGEPERIVGRPFGPGVTARRLSQVGCTIEAKADETGSSILLVTPPTWRPDLLRTADLVEEIARLEGYDSIDSILPVAPAGTGLTPTQRRERAVASDLASAGLVEILAFPFVGPKDFDQLGLPADDIRRRAASLLNPLDSERPSMRTTLLPGLLETLTRNLSRGSKDLALFELGTVFLPKSNAPRPPQLSAGQPPTPQERAVLDASIPAQPQHVAAVLVGNVDHSGWWGAGRPATWSDAIELARRIGRAAGIELSVVAADNAPWHPGRCASIRVGDWPVGYAGELHPAVVERLGLPPRTVVLELNLSALPVRTAPVPPAITSFPAVNMDVALVVDESVTAAALTAVLLDGGGDLLDSVRLFDVYQGAQVPVGQKSLAFALVIRSSERTLTAAEATQVRDSAVAAAAAAFKATQR</sequence>
<dbReference type="SMART" id="SM00896">
    <property type="entry name" value="FDX-ACB"/>
    <property type="match status" value="1"/>
</dbReference>
<dbReference type="InterPro" id="IPR005146">
    <property type="entry name" value="B3/B4_tRNA-bd"/>
</dbReference>
<accession>A0A3G8ZL54</accession>
<dbReference type="NCBIfam" id="TIGR00472">
    <property type="entry name" value="pheT_bact"/>
    <property type="match status" value="1"/>
</dbReference>
<evidence type="ECO:0000256" key="4">
    <source>
        <dbReference type="ARBA" id="ARBA00022490"/>
    </source>
</evidence>
<dbReference type="PROSITE" id="PS51483">
    <property type="entry name" value="B5"/>
    <property type="match status" value="1"/>
</dbReference>
<evidence type="ECO:0000256" key="3">
    <source>
        <dbReference type="ARBA" id="ARBA00011209"/>
    </source>
</evidence>
<dbReference type="PANTHER" id="PTHR10947:SF0">
    <property type="entry name" value="PHENYLALANINE--TRNA LIGASE BETA SUBUNIT"/>
    <property type="match status" value="1"/>
</dbReference>
<dbReference type="CDD" id="cd02796">
    <property type="entry name" value="tRNA_bind_bactPheRS"/>
    <property type="match status" value="1"/>
</dbReference>
<dbReference type="Gene3D" id="3.30.930.10">
    <property type="entry name" value="Bira Bifunctional Protein, Domain 2"/>
    <property type="match status" value="1"/>
</dbReference>
<evidence type="ECO:0000256" key="12">
    <source>
        <dbReference type="ARBA" id="ARBA00022917"/>
    </source>
</evidence>
<comment type="cofactor">
    <cofactor evidence="15">
        <name>Mg(2+)</name>
        <dbReference type="ChEBI" id="CHEBI:18420"/>
    </cofactor>
    <text evidence="15">Binds 2 magnesium ions per tetramer.</text>
</comment>
<dbReference type="EC" id="6.1.1.20" evidence="15"/>
<feature type="domain" description="FDX-ACB" evidence="18">
    <location>
        <begin position="747"/>
        <end position="840"/>
    </location>
</feature>
<dbReference type="PANTHER" id="PTHR10947">
    <property type="entry name" value="PHENYLALANYL-TRNA SYNTHETASE BETA CHAIN AND LEUCINE-RICH REPEAT-CONTAINING PROTEIN 47"/>
    <property type="match status" value="1"/>
</dbReference>
<dbReference type="InterPro" id="IPR033714">
    <property type="entry name" value="tRNA_bind_bactPheRS"/>
</dbReference>
<feature type="binding site" evidence="15">
    <location>
        <position position="477"/>
    </location>
    <ligand>
        <name>Mg(2+)</name>
        <dbReference type="ChEBI" id="CHEBI:18420"/>
        <note>shared with alpha subunit</note>
    </ligand>
</feature>
<comment type="catalytic activity">
    <reaction evidence="14 15">
        <text>tRNA(Phe) + L-phenylalanine + ATP = L-phenylalanyl-tRNA(Phe) + AMP + diphosphate + H(+)</text>
        <dbReference type="Rhea" id="RHEA:19413"/>
        <dbReference type="Rhea" id="RHEA-COMP:9668"/>
        <dbReference type="Rhea" id="RHEA-COMP:9699"/>
        <dbReference type="ChEBI" id="CHEBI:15378"/>
        <dbReference type="ChEBI" id="CHEBI:30616"/>
        <dbReference type="ChEBI" id="CHEBI:33019"/>
        <dbReference type="ChEBI" id="CHEBI:58095"/>
        <dbReference type="ChEBI" id="CHEBI:78442"/>
        <dbReference type="ChEBI" id="CHEBI:78531"/>
        <dbReference type="ChEBI" id="CHEBI:456215"/>
        <dbReference type="EC" id="6.1.1.20"/>
    </reaction>
</comment>
<dbReference type="Gene3D" id="3.50.40.10">
    <property type="entry name" value="Phenylalanyl-trna Synthetase, Chain B, domain 3"/>
    <property type="match status" value="1"/>
</dbReference>
<dbReference type="HAMAP" id="MF_00283">
    <property type="entry name" value="Phe_tRNA_synth_beta1"/>
    <property type="match status" value="1"/>
</dbReference>
<dbReference type="Pfam" id="PF03147">
    <property type="entry name" value="FDX-ACB"/>
    <property type="match status" value="1"/>
</dbReference>
<dbReference type="SUPFAM" id="SSF56037">
    <property type="entry name" value="PheT/TilS domain"/>
    <property type="match status" value="1"/>
</dbReference>
<evidence type="ECO:0000256" key="10">
    <source>
        <dbReference type="ARBA" id="ARBA00022842"/>
    </source>
</evidence>
<dbReference type="KEGG" id="nak:EH165_04710"/>
<evidence type="ECO:0000256" key="8">
    <source>
        <dbReference type="ARBA" id="ARBA00022741"/>
    </source>
</evidence>
<evidence type="ECO:0000256" key="16">
    <source>
        <dbReference type="PROSITE-ProRule" id="PRU00209"/>
    </source>
</evidence>
<dbReference type="InterPro" id="IPR036690">
    <property type="entry name" value="Fdx_antiC-bd_sf"/>
</dbReference>
<dbReference type="Gene3D" id="3.30.56.10">
    <property type="match status" value="2"/>
</dbReference>
<dbReference type="InterPro" id="IPR045864">
    <property type="entry name" value="aa-tRNA-synth_II/BPL/LPL"/>
</dbReference>
<keyword evidence="7 15" id="KW-0479">Metal-binding</keyword>
<dbReference type="GO" id="GO:0000287">
    <property type="term" value="F:magnesium ion binding"/>
    <property type="evidence" value="ECO:0007669"/>
    <property type="project" value="UniProtKB-UniRule"/>
</dbReference>
<dbReference type="GO" id="GO:0000049">
    <property type="term" value="F:tRNA binding"/>
    <property type="evidence" value="ECO:0007669"/>
    <property type="project" value="UniProtKB-UniRule"/>
</dbReference>
<dbReference type="InterPro" id="IPR005147">
    <property type="entry name" value="tRNA_synthase_B5-dom"/>
</dbReference>
<gene>
    <name evidence="15" type="primary">pheT</name>
    <name evidence="20" type="ORF">EH165_04710</name>
</gene>
<keyword evidence="4 15" id="KW-0963">Cytoplasm</keyword>
<evidence type="ECO:0000313" key="20">
    <source>
        <dbReference type="EMBL" id="AZI57565.1"/>
    </source>
</evidence>
<comment type="subcellular location">
    <subcellularLocation>
        <location evidence="1 15">Cytoplasm</location>
    </subcellularLocation>
</comment>
<dbReference type="Pfam" id="PF01588">
    <property type="entry name" value="tRNA_bind"/>
    <property type="match status" value="1"/>
</dbReference>
<feature type="binding site" evidence="15">
    <location>
        <position position="487"/>
    </location>
    <ligand>
        <name>Mg(2+)</name>
        <dbReference type="ChEBI" id="CHEBI:18420"/>
        <note>shared with alpha subunit</note>
    </ligand>
</feature>
<evidence type="ECO:0000256" key="6">
    <source>
        <dbReference type="ARBA" id="ARBA00022598"/>
    </source>
</evidence>
<name>A0A3G8ZL54_9ACTN</name>
<dbReference type="InterPro" id="IPR009061">
    <property type="entry name" value="DNA-bd_dom_put_sf"/>
</dbReference>
<dbReference type="SMART" id="SM00873">
    <property type="entry name" value="B3_4"/>
    <property type="match status" value="1"/>
</dbReference>
<dbReference type="GO" id="GO:0005524">
    <property type="term" value="F:ATP binding"/>
    <property type="evidence" value="ECO:0007669"/>
    <property type="project" value="UniProtKB-UniRule"/>
</dbReference>
<keyword evidence="13 15" id="KW-0030">Aminoacyl-tRNA synthetase</keyword>
<dbReference type="GO" id="GO:0006432">
    <property type="term" value="P:phenylalanyl-tRNA aminoacylation"/>
    <property type="evidence" value="ECO:0007669"/>
    <property type="project" value="UniProtKB-UniRule"/>
</dbReference>
<dbReference type="InterPro" id="IPR005121">
    <property type="entry name" value="Fdx_antiC-bd"/>
</dbReference>
<dbReference type="InterPro" id="IPR045060">
    <property type="entry name" value="Phe-tRNA-ligase_IIc_bsu"/>
</dbReference>
<dbReference type="GO" id="GO:0004826">
    <property type="term" value="F:phenylalanine-tRNA ligase activity"/>
    <property type="evidence" value="ECO:0007669"/>
    <property type="project" value="UniProtKB-UniRule"/>
</dbReference>
<dbReference type="Gene3D" id="3.30.70.380">
    <property type="entry name" value="Ferrodoxin-fold anticodon-binding domain"/>
    <property type="match status" value="1"/>
</dbReference>
<feature type="binding site" evidence="15">
    <location>
        <position position="486"/>
    </location>
    <ligand>
        <name>Mg(2+)</name>
        <dbReference type="ChEBI" id="CHEBI:18420"/>
        <note>shared with alpha subunit</note>
    </ligand>
</feature>
<dbReference type="InterPro" id="IPR012340">
    <property type="entry name" value="NA-bd_OB-fold"/>
</dbReference>
<dbReference type="EMBL" id="CP034170">
    <property type="protein sequence ID" value="AZI57565.1"/>
    <property type="molecule type" value="Genomic_DNA"/>
</dbReference>
<dbReference type="CDD" id="cd00769">
    <property type="entry name" value="PheRS_beta_core"/>
    <property type="match status" value="1"/>
</dbReference>
<reference evidence="20 21" key="1">
    <citation type="submission" date="2018-11" db="EMBL/GenBank/DDBJ databases">
        <authorList>
            <person name="Da X."/>
        </authorList>
    </citation>
    <scope>NUCLEOTIDE SEQUENCE [LARGE SCALE GENOMIC DNA]</scope>
    <source>
        <strain evidence="20 21">S14-144</strain>
    </source>
</reference>
<dbReference type="Pfam" id="PF03484">
    <property type="entry name" value="B5"/>
    <property type="match status" value="1"/>
</dbReference>
<feature type="binding site" evidence="15">
    <location>
        <position position="483"/>
    </location>
    <ligand>
        <name>Mg(2+)</name>
        <dbReference type="ChEBI" id="CHEBI:18420"/>
        <note>shared with alpha subunit</note>
    </ligand>
</feature>
<evidence type="ECO:0000256" key="11">
    <source>
        <dbReference type="ARBA" id="ARBA00022884"/>
    </source>
</evidence>
<evidence type="ECO:0000259" key="17">
    <source>
        <dbReference type="PROSITE" id="PS50886"/>
    </source>
</evidence>
<dbReference type="SMART" id="SM00874">
    <property type="entry name" value="B5"/>
    <property type="match status" value="1"/>
</dbReference>
<evidence type="ECO:0000256" key="2">
    <source>
        <dbReference type="ARBA" id="ARBA00008653"/>
    </source>
</evidence>
<keyword evidence="11 16" id="KW-0694">RNA-binding</keyword>
<feature type="domain" description="B5" evidence="19">
    <location>
        <begin position="419"/>
        <end position="499"/>
    </location>
</feature>
<evidence type="ECO:0000256" key="15">
    <source>
        <dbReference type="HAMAP-Rule" id="MF_00283"/>
    </source>
</evidence>
<dbReference type="PROSITE" id="PS51447">
    <property type="entry name" value="FDX_ACB"/>
    <property type="match status" value="1"/>
</dbReference>
<feature type="domain" description="TRNA-binding" evidence="17">
    <location>
        <begin position="41"/>
        <end position="162"/>
    </location>
</feature>
<dbReference type="InterPro" id="IPR004532">
    <property type="entry name" value="Phe-tRNA-ligase_IIc_bsu_bact"/>
</dbReference>
<evidence type="ECO:0000259" key="19">
    <source>
        <dbReference type="PROSITE" id="PS51483"/>
    </source>
</evidence>
<evidence type="ECO:0000256" key="7">
    <source>
        <dbReference type="ARBA" id="ARBA00022723"/>
    </source>
</evidence>
<dbReference type="PROSITE" id="PS50886">
    <property type="entry name" value="TRBD"/>
    <property type="match status" value="1"/>
</dbReference>
<keyword evidence="12 15" id="KW-0648">Protein biosynthesis</keyword>
<dbReference type="Pfam" id="PF17759">
    <property type="entry name" value="tRNA_synthFbeta"/>
    <property type="match status" value="1"/>
</dbReference>
<keyword evidence="6 15" id="KW-0436">Ligase</keyword>
<dbReference type="AlphaFoldDB" id="A0A3G8ZL54"/>
<dbReference type="FunFam" id="3.30.930.10:FF:000130">
    <property type="entry name" value="Phenylalanine--tRNA ligase beta subunit"/>
    <property type="match status" value="1"/>
</dbReference>
<keyword evidence="5 16" id="KW-0820">tRNA-binding</keyword>
<dbReference type="SUPFAM" id="SSF55681">
    <property type="entry name" value="Class II aaRS and biotin synthetases"/>
    <property type="match status" value="1"/>
</dbReference>
<keyword evidence="21" id="KW-1185">Reference proteome</keyword>
<evidence type="ECO:0000313" key="21">
    <source>
        <dbReference type="Proteomes" id="UP000268084"/>
    </source>
</evidence>
<reference evidence="20 21" key="2">
    <citation type="submission" date="2018-12" db="EMBL/GenBank/DDBJ databases">
        <title>Nakamurella antarcticus sp. nov., isolated from Antarctica South Shetland Islands soil.</title>
        <authorList>
            <person name="Peng F."/>
        </authorList>
    </citation>
    <scope>NUCLEOTIDE SEQUENCE [LARGE SCALE GENOMIC DNA]</scope>
    <source>
        <strain evidence="20 21">S14-144</strain>
    </source>
</reference>
<comment type="subunit">
    <text evidence="3 15">Tetramer of two alpha and two beta subunits.</text>
</comment>
<evidence type="ECO:0000259" key="18">
    <source>
        <dbReference type="PROSITE" id="PS51447"/>
    </source>
</evidence>
<keyword evidence="10 15" id="KW-0460">Magnesium</keyword>
<dbReference type="SUPFAM" id="SSF50249">
    <property type="entry name" value="Nucleic acid-binding proteins"/>
    <property type="match status" value="1"/>
</dbReference>
<dbReference type="FunFam" id="3.50.40.10:FF:000001">
    <property type="entry name" value="Phenylalanine--tRNA ligase beta subunit"/>
    <property type="match status" value="1"/>
</dbReference>
<evidence type="ECO:0000256" key="9">
    <source>
        <dbReference type="ARBA" id="ARBA00022840"/>
    </source>
</evidence>
<dbReference type="SUPFAM" id="SSF46955">
    <property type="entry name" value="Putative DNA-binding domain"/>
    <property type="match status" value="1"/>
</dbReference>
<dbReference type="RefSeq" id="WP_124798250.1">
    <property type="nucleotide sequence ID" value="NZ_CP034170.1"/>
</dbReference>
<dbReference type="InterPro" id="IPR002547">
    <property type="entry name" value="tRNA-bd_dom"/>
</dbReference>
<dbReference type="Gene3D" id="2.40.50.140">
    <property type="entry name" value="Nucleic acid-binding proteins"/>
    <property type="match status" value="1"/>
</dbReference>
<dbReference type="Proteomes" id="UP000268084">
    <property type="component" value="Chromosome"/>
</dbReference>
<dbReference type="InterPro" id="IPR020825">
    <property type="entry name" value="Phe-tRNA_synthase-like_B3/B4"/>
</dbReference>
<protein>
    <recommendedName>
        <fullName evidence="15">Phenylalanine--tRNA ligase beta subunit</fullName>
        <ecNumber evidence="15">6.1.1.20</ecNumber>
    </recommendedName>
    <alternativeName>
        <fullName evidence="15">Phenylalanyl-tRNA synthetase beta subunit</fullName>
        <shortName evidence="15">PheRS</shortName>
    </alternativeName>
</protein>
<proteinExistence type="inferred from homology"/>
<dbReference type="InterPro" id="IPR041616">
    <property type="entry name" value="PheRS_beta_core"/>
</dbReference>
<dbReference type="Pfam" id="PF03483">
    <property type="entry name" value="B3_4"/>
    <property type="match status" value="1"/>
</dbReference>
<evidence type="ECO:0000256" key="14">
    <source>
        <dbReference type="ARBA" id="ARBA00049255"/>
    </source>
</evidence>
<comment type="similarity">
    <text evidence="2 15">Belongs to the phenylalanyl-tRNA synthetase beta subunit family. Type 1 subfamily.</text>
</comment>
<evidence type="ECO:0000256" key="1">
    <source>
        <dbReference type="ARBA" id="ARBA00004496"/>
    </source>
</evidence>
<dbReference type="OrthoDB" id="9805455at2"/>
<dbReference type="GO" id="GO:0009328">
    <property type="term" value="C:phenylalanine-tRNA ligase complex"/>
    <property type="evidence" value="ECO:0007669"/>
    <property type="project" value="TreeGrafter"/>
</dbReference>
<evidence type="ECO:0000256" key="5">
    <source>
        <dbReference type="ARBA" id="ARBA00022555"/>
    </source>
</evidence>
<dbReference type="SUPFAM" id="SSF54991">
    <property type="entry name" value="Anticodon-binding domain of PheRS"/>
    <property type="match status" value="1"/>
</dbReference>
<evidence type="ECO:0000256" key="13">
    <source>
        <dbReference type="ARBA" id="ARBA00023146"/>
    </source>
</evidence>
<keyword evidence="9 15" id="KW-0067">ATP-binding</keyword>
<organism evidence="20 21">
    <name type="scientific">Nakamurella antarctica</name>
    <dbReference type="NCBI Taxonomy" id="1902245"/>
    <lineage>
        <taxon>Bacteria</taxon>
        <taxon>Bacillati</taxon>
        <taxon>Actinomycetota</taxon>
        <taxon>Actinomycetes</taxon>
        <taxon>Nakamurellales</taxon>
        <taxon>Nakamurellaceae</taxon>
        <taxon>Nakamurella</taxon>
    </lineage>
</organism>
<keyword evidence="8 15" id="KW-0547">Nucleotide-binding</keyword>